<keyword evidence="5 7" id="KW-1133">Transmembrane helix</keyword>
<keyword evidence="2 8" id="KW-0328">Glycosyltransferase</keyword>
<protein>
    <submittedName>
        <fullName evidence="8">Glycosyltransferase family 2 protein</fullName>
        <ecNumber evidence="8">2.4.-.-</ecNumber>
    </submittedName>
</protein>
<dbReference type="PANTHER" id="PTHR43867">
    <property type="entry name" value="CELLULOSE SYNTHASE CATALYTIC SUBUNIT A [UDP-FORMING]"/>
    <property type="match status" value="1"/>
</dbReference>
<evidence type="ECO:0000256" key="1">
    <source>
        <dbReference type="ARBA" id="ARBA00004141"/>
    </source>
</evidence>
<dbReference type="RefSeq" id="WP_381835733.1">
    <property type="nucleotide sequence ID" value="NZ_JBHTCF010000014.1"/>
</dbReference>
<dbReference type="EC" id="2.4.-.-" evidence="8"/>
<feature type="transmembrane region" description="Helical" evidence="7">
    <location>
        <begin position="416"/>
        <end position="434"/>
    </location>
</feature>
<evidence type="ECO:0000256" key="3">
    <source>
        <dbReference type="ARBA" id="ARBA00022679"/>
    </source>
</evidence>
<comment type="caution">
    <text evidence="8">The sequence shown here is derived from an EMBL/GenBank/DDBJ whole genome shotgun (WGS) entry which is preliminary data.</text>
</comment>
<evidence type="ECO:0000256" key="4">
    <source>
        <dbReference type="ARBA" id="ARBA00022692"/>
    </source>
</evidence>
<evidence type="ECO:0000256" key="2">
    <source>
        <dbReference type="ARBA" id="ARBA00022676"/>
    </source>
</evidence>
<dbReference type="EMBL" id="JBHTCF010000014">
    <property type="protein sequence ID" value="MFC7308070.1"/>
    <property type="molecule type" value="Genomic_DNA"/>
</dbReference>
<evidence type="ECO:0000313" key="8">
    <source>
        <dbReference type="EMBL" id="MFC7308070.1"/>
    </source>
</evidence>
<proteinExistence type="predicted"/>
<dbReference type="InterPro" id="IPR050321">
    <property type="entry name" value="Glycosyltr_2/OpgH_subfam"/>
</dbReference>
<evidence type="ECO:0000256" key="6">
    <source>
        <dbReference type="ARBA" id="ARBA00023136"/>
    </source>
</evidence>
<sequence length="470" mass="51854">MDGVVLGDRLNDALLLLVLVCFAYSALVLSRFFVYWLAVSRAYHRRQPDPSGDQAAYDWHVFVPCRDEEAVVHDTLDALRTGFPACHVWLIDDASEDRTLALAERYAHADDRVHLVARQLPRARIGKGAALNSAYQQLSSWLPVSADRSRVVVAVVDADGRLAGGALAHVAGALADPAVGAAQIGVRMRNADDPRPRPDRGRLGNAWARLLVRTQDVEFSVNNAGMQLLRRRTGSVGLGGNGQFVRLTALDSLAGTQLRPWSQRALLEDYESGLELLLNGWQVTHLHDTYVTQEATASARRFLAQRTRWAQGNLHCLSYTGRVVRSTRLPWLGKAEILYTFLQPVAAVTLTVTTPLCLLIPLLTHDAPDNALYTRTMDGLADHMTLLLLVPVVFGVLPLMAWGLRYRRDRCPGRGLLAGLVWGLAMWLYAYHLFVVSTRGAVRIVLGREGWAKTRRNAEAIGVGPVAKEV</sequence>
<evidence type="ECO:0000313" key="9">
    <source>
        <dbReference type="Proteomes" id="UP001596523"/>
    </source>
</evidence>
<evidence type="ECO:0000256" key="5">
    <source>
        <dbReference type="ARBA" id="ARBA00022989"/>
    </source>
</evidence>
<organism evidence="8 9">
    <name type="scientific">Streptomyces monticola</name>
    <dbReference type="NCBI Taxonomy" id="2666263"/>
    <lineage>
        <taxon>Bacteria</taxon>
        <taxon>Bacillati</taxon>
        <taxon>Actinomycetota</taxon>
        <taxon>Actinomycetes</taxon>
        <taxon>Kitasatosporales</taxon>
        <taxon>Streptomycetaceae</taxon>
        <taxon>Streptomyces</taxon>
    </lineage>
</organism>
<keyword evidence="4 7" id="KW-0812">Transmembrane</keyword>
<dbReference type="SUPFAM" id="SSF53448">
    <property type="entry name" value="Nucleotide-diphospho-sugar transferases"/>
    <property type="match status" value="1"/>
</dbReference>
<reference evidence="9" key="1">
    <citation type="journal article" date="2019" name="Int. J. Syst. Evol. Microbiol.">
        <title>The Global Catalogue of Microorganisms (GCM) 10K type strain sequencing project: providing services to taxonomists for standard genome sequencing and annotation.</title>
        <authorList>
            <consortium name="The Broad Institute Genomics Platform"/>
            <consortium name="The Broad Institute Genome Sequencing Center for Infectious Disease"/>
            <person name="Wu L."/>
            <person name="Ma J."/>
        </authorList>
    </citation>
    <scope>NUCLEOTIDE SEQUENCE [LARGE SCALE GENOMIC DNA]</scope>
    <source>
        <strain evidence="9">SYNS20</strain>
    </source>
</reference>
<evidence type="ECO:0000256" key="7">
    <source>
        <dbReference type="SAM" id="Phobius"/>
    </source>
</evidence>
<feature type="transmembrane region" description="Helical" evidence="7">
    <location>
        <begin position="337"/>
        <end position="363"/>
    </location>
</feature>
<keyword evidence="6 7" id="KW-0472">Membrane</keyword>
<feature type="transmembrane region" description="Helical" evidence="7">
    <location>
        <begin position="13"/>
        <end position="38"/>
    </location>
</feature>
<name>A0ABW2JPI3_9ACTN</name>
<keyword evidence="9" id="KW-1185">Reference proteome</keyword>
<accession>A0ABW2JPI3</accession>
<gene>
    <name evidence="8" type="ORF">ACFQVC_28055</name>
</gene>
<comment type="subcellular location">
    <subcellularLocation>
        <location evidence="1">Membrane</location>
        <topology evidence="1">Multi-pass membrane protein</topology>
    </subcellularLocation>
</comment>
<dbReference type="GO" id="GO:0016757">
    <property type="term" value="F:glycosyltransferase activity"/>
    <property type="evidence" value="ECO:0007669"/>
    <property type="project" value="UniProtKB-KW"/>
</dbReference>
<keyword evidence="3 8" id="KW-0808">Transferase</keyword>
<feature type="transmembrane region" description="Helical" evidence="7">
    <location>
        <begin position="383"/>
        <end position="404"/>
    </location>
</feature>
<dbReference type="Gene3D" id="3.90.550.10">
    <property type="entry name" value="Spore Coat Polysaccharide Biosynthesis Protein SpsA, Chain A"/>
    <property type="match status" value="1"/>
</dbReference>
<dbReference type="InterPro" id="IPR029044">
    <property type="entry name" value="Nucleotide-diphossugar_trans"/>
</dbReference>
<dbReference type="Pfam" id="PF13641">
    <property type="entry name" value="Glyco_tranf_2_3"/>
    <property type="match status" value="1"/>
</dbReference>
<dbReference type="Proteomes" id="UP001596523">
    <property type="component" value="Unassembled WGS sequence"/>
</dbReference>
<dbReference type="PANTHER" id="PTHR43867:SF2">
    <property type="entry name" value="CELLULOSE SYNTHASE CATALYTIC SUBUNIT A [UDP-FORMING]"/>
    <property type="match status" value="1"/>
</dbReference>